<name>A0AAV3Q0V3_LITER</name>
<evidence type="ECO:0000313" key="3">
    <source>
        <dbReference type="Proteomes" id="UP001454036"/>
    </source>
</evidence>
<protein>
    <submittedName>
        <fullName evidence="2">Uncharacterized protein</fullName>
    </submittedName>
</protein>
<organism evidence="2 3">
    <name type="scientific">Lithospermum erythrorhizon</name>
    <name type="common">Purple gromwell</name>
    <name type="synonym">Lithospermum officinale var. erythrorhizon</name>
    <dbReference type="NCBI Taxonomy" id="34254"/>
    <lineage>
        <taxon>Eukaryota</taxon>
        <taxon>Viridiplantae</taxon>
        <taxon>Streptophyta</taxon>
        <taxon>Embryophyta</taxon>
        <taxon>Tracheophyta</taxon>
        <taxon>Spermatophyta</taxon>
        <taxon>Magnoliopsida</taxon>
        <taxon>eudicotyledons</taxon>
        <taxon>Gunneridae</taxon>
        <taxon>Pentapetalae</taxon>
        <taxon>asterids</taxon>
        <taxon>lamiids</taxon>
        <taxon>Boraginales</taxon>
        <taxon>Boraginaceae</taxon>
        <taxon>Boraginoideae</taxon>
        <taxon>Lithospermeae</taxon>
        <taxon>Lithospermum</taxon>
    </lineage>
</organism>
<gene>
    <name evidence="2" type="ORF">LIER_38243</name>
</gene>
<keyword evidence="3" id="KW-1185">Reference proteome</keyword>
<accession>A0AAV3Q0V3</accession>
<dbReference type="EMBL" id="BAABME010019149">
    <property type="protein sequence ID" value="GAA0156245.1"/>
    <property type="molecule type" value="Genomic_DNA"/>
</dbReference>
<comment type="caution">
    <text evidence="2">The sequence shown here is derived from an EMBL/GenBank/DDBJ whole genome shotgun (WGS) entry which is preliminary data.</text>
</comment>
<dbReference type="AlphaFoldDB" id="A0AAV3Q0V3"/>
<reference evidence="2 3" key="1">
    <citation type="submission" date="2024-01" db="EMBL/GenBank/DDBJ databases">
        <title>The complete chloroplast genome sequence of Lithospermum erythrorhizon: insights into the phylogenetic relationship among Boraginaceae species and the maternal lineages of purple gromwells.</title>
        <authorList>
            <person name="Okada T."/>
            <person name="Watanabe K."/>
        </authorList>
    </citation>
    <scope>NUCLEOTIDE SEQUENCE [LARGE SCALE GENOMIC DNA]</scope>
</reference>
<evidence type="ECO:0000313" key="2">
    <source>
        <dbReference type="EMBL" id="GAA0156245.1"/>
    </source>
</evidence>
<evidence type="ECO:0000256" key="1">
    <source>
        <dbReference type="SAM" id="MobiDB-lite"/>
    </source>
</evidence>
<proteinExistence type="predicted"/>
<dbReference type="Proteomes" id="UP001454036">
    <property type="component" value="Unassembled WGS sequence"/>
</dbReference>
<feature type="region of interest" description="Disordered" evidence="1">
    <location>
        <begin position="58"/>
        <end position="80"/>
    </location>
</feature>
<sequence length="191" mass="21010">MGRPGLRVWSRATPANALLAWVLTPGYTERDEAEVFAAGVLIEPTAEAVKSSRVPLWKRKVPSGEGPKRKPKKPKTSQISEAVEGVDGASVNEPGVKDSQTLEGFRSRTMKSAVARGHLRHHRDHYSIDPKVSMRVPLEGETIDAPSEERFTTILWEFLNYGLWLRASPFVNSLLSAIGRAPVSWVASLGL</sequence>